<dbReference type="Gene3D" id="3.40.50.300">
    <property type="entry name" value="P-loop containing nucleotide triphosphate hydrolases"/>
    <property type="match status" value="1"/>
</dbReference>
<dbReference type="AlphaFoldDB" id="A0A0R3Q2Y5"/>
<reference evidence="2 3" key="2">
    <citation type="submission" date="2018-11" db="EMBL/GenBank/DDBJ databases">
        <authorList>
            <consortium name="Pathogen Informatics"/>
        </authorList>
    </citation>
    <scope>NUCLEOTIDE SEQUENCE [LARGE SCALE GENOMIC DNA]</scope>
</reference>
<accession>A0A0R3Q2Y5</accession>
<dbReference type="Proteomes" id="UP000280834">
    <property type="component" value="Unassembled WGS sequence"/>
</dbReference>
<dbReference type="STRING" id="42155.A0A0R3Q2Y5"/>
<keyword evidence="3" id="KW-1185">Reference proteome</keyword>
<evidence type="ECO:0000313" key="2">
    <source>
        <dbReference type="EMBL" id="VDO06510.1"/>
    </source>
</evidence>
<dbReference type="InterPro" id="IPR014001">
    <property type="entry name" value="Helicase_ATP-bd"/>
</dbReference>
<proteinExistence type="predicted"/>
<dbReference type="PANTHER" id="PTHR10799">
    <property type="entry name" value="SNF2/RAD54 HELICASE FAMILY"/>
    <property type="match status" value="1"/>
</dbReference>
<dbReference type="SUPFAM" id="SSF52540">
    <property type="entry name" value="P-loop containing nucleoside triphosphate hydrolases"/>
    <property type="match status" value="2"/>
</dbReference>
<organism evidence="4">
    <name type="scientific">Brugia timori</name>
    <dbReference type="NCBI Taxonomy" id="42155"/>
    <lineage>
        <taxon>Eukaryota</taxon>
        <taxon>Metazoa</taxon>
        <taxon>Ecdysozoa</taxon>
        <taxon>Nematoda</taxon>
        <taxon>Chromadorea</taxon>
        <taxon>Rhabditida</taxon>
        <taxon>Spirurina</taxon>
        <taxon>Spiruromorpha</taxon>
        <taxon>Filarioidea</taxon>
        <taxon>Onchocercidae</taxon>
        <taxon>Brugia</taxon>
    </lineage>
</organism>
<feature type="domain" description="Helicase ATP-binding" evidence="1">
    <location>
        <begin position="16"/>
        <end position="185"/>
    </location>
</feature>
<dbReference type="InterPro" id="IPR000330">
    <property type="entry name" value="SNF2_N"/>
</dbReference>
<dbReference type="SMART" id="SM00487">
    <property type="entry name" value="DEXDc"/>
    <property type="match status" value="1"/>
</dbReference>
<dbReference type="GO" id="GO:0005524">
    <property type="term" value="F:ATP binding"/>
    <property type="evidence" value="ECO:0007669"/>
    <property type="project" value="InterPro"/>
</dbReference>
<protein>
    <submittedName>
        <fullName evidence="4">Helicase ATP-binding domain-containing protein</fullName>
    </submittedName>
</protein>
<dbReference type="InterPro" id="IPR038718">
    <property type="entry name" value="SNF2-like_sf"/>
</dbReference>
<evidence type="ECO:0000259" key="1">
    <source>
        <dbReference type="PROSITE" id="PS51192"/>
    </source>
</evidence>
<reference evidence="4" key="1">
    <citation type="submission" date="2017-02" db="UniProtKB">
        <authorList>
            <consortium name="WormBaseParasite"/>
        </authorList>
    </citation>
    <scope>IDENTIFICATION</scope>
</reference>
<dbReference type="PROSITE" id="PS51192">
    <property type="entry name" value="HELICASE_ATP_BIND_1"/>
    <property type="match status" value="1"/>
</dbReference>
<dbReference type="InterPro" id="IPR027417">
    <property type="entry name" value="P-loop_NTPase"/>
</dbReference>
<evidence type="ECO:0000313" key="3">
    <source>
        <dbReference type="Proteomes" id="UP000280834"/>
    </source>
</evidence>
<evidence type="ECO:0000313" key="4">
    <source>
        <dbReference type="WBParaSite" id="BTMF_0000032601-mRNA-1"/>
    </source>
</evidence>
<dbReference type="WBParaSite" id="BTMF_0000032601-mRNA-1">
    <property type="protein sequence ID" value="BTMF_0000032601-mRNA-1"/>
    <property type="gene ID" value="BTMF_0000032601"/>
</dbReference>
<name>A0A0R3Q2Y5_9BILA</name>
<dbReference type="Pfam" id="PF00176">
    <property type="entry name" value="SNF2-rel_dom"/>
    <property type="match status" value="1"/>
</dbReference>
<gene>
    <name evidence="2" type="ORF">BTMF_LOCUS17</name>
</gene>
<dbReference type="Gene3D" id="3.40.50.10810">
    <property type="entry name" value="Tandem AAA-ATPase domain"/>
    <property type="match status" value="1"/>
</dbReference>
<dbReference type="EMBL" id="UZAG01000001">
    <property type="protein sequence ID" value="VDO06510.1"/>
    <property type="molecule type" value="Genomic_DNA"/>
</dbReference>
<sequence>MTRRDFNPHNYQQSIIDWGLDTPRCGIWAGMGMGKTVSTLTALDVLELVEPGPTLVLAPLRVASSTWPDEARKWNHLRNIEVSPVVGTLKERLAALRRPATIYTTNYEQLPWLVEHLGNKWPFTKVVADESTKLKSFRLRQGGKRAQALGSVAFKRVRRFIELTGTPSPNGLQDLWGQAWFLDQGVRLGRTYNAFQSRWFQAIANNGGFTQYKPLPFAQEQIQDKLRDICISLDARDYFNINEPIVNVIRVEMPARAKQIYREMEREMFTQIDEHEVEAFGAASKTIKCLQLANGAAYVDESGNWTEVHDAKLQALESVIEEAAGMPVLVAYHFKSDLARLMRAFPKGRHLDSDPQTIRDWNAGKIPVLFAHPASAGHGLNLQDGGNILAVFGHWWNLEEYQQIVERIGPTRQAQAGHNRPVFIHHIVAAGTVDELVMARRESKREVQDILLEAMKKGSNL</sequence>